<keyword evidence="3" id="KW-1185">Reference proteome</keyword>
<dbReference type="EMBL" id="MU853246">
    <property type="protein sequence ID" value="KAK4119643.1"/>
    <property type="molecule type" value="Genomic_DNA"/>
</dbReference>
<gene>
    <name evidence="2" type="ORF">N657DRAFT_250896</name>
</gene>
<accession>A0AAN6TS66</accession>
<dbReference type="Proteomes" id="UP001302602">
    <property type="component" value="Unassembled WGS sequence"/>
</dbReference>
<reference evidence="2" key="2">
    <citation type="submission" date="2023-05" db="EMBL/GenBank/DDBJ databases">
        <authorList>
            <consortium name="Lawrence Berkeley National Laboratory"/>
            <person name="Steindorff A."/>
            <person name="Hensen N."/>
            <person name="Bonometti L."/>
            <person name="Westerberg I."/>
            <person name="Brannstrom I.O."/>
            <person name="Guillou S."/>
            <person name="Cros-Aarteil S."/>
            <person name="Calhoun S."/>
            <person name="Haridas S."/>
            <person name="Kuo A."/>
            <person name="Mondo S."/>
            <person name="Pangilinan J."/>
            <person name="Riley R."/>
            <person name="Labutti K."/>
            <person name="Andreopoulos B."/>
            <person name="Lipzen A."/>
            <person name="Chen C."/>
            <person name="Yanf M."/>
            <person name="Daum C."/>
            <person name="Ng V."/>
            <person name="Clum A."/>
            <person name="Ohm R."/>
            <person name="Martin F."/>
            <person name="Silar P."/>
            <person name="Natvig D."/>
            <person name="Lalanne C."/>
            <person name="Gautier V."/>
            <person name="Ament-Velasquez S.L."/>
            <person name="Kruys A."/>
            <person name="Hutchinson M.I."/>
            <person name="Powell A.J."/>
            <person name="Barry K."/>
            <person name="Miller A.N."/>
            <person name="Grigoriev I.V."/>
            <person name="Debuchy R."/>
            <person name="Gladieux P."/>
            <person name="Thoren M.H."/>
            <person name="Johannesson H."/>
        </authorList>
    </citation>
    <scope>NUCLEOTIDE SEQUENCE</scope>
    <source>
        <strain evidence="2">CBS 731.68</strain>
    </source>
</reference>
<dbReference type="GeneID" id="87823207"/>
<name>A0AAN6TS66_9PEZI</name>
<proteinExistence type="predicted"/>
<keyword evidence="1" id="KW-0812">Transmembrane</keyword>
<protein>
    <recommendedName>
        <fullName evidence="4">Transmembrane protein</fullName>
    </recommendedName>
</protein>
<sequence>MNTAAHLSSSILFNFSNFSVPNSPFLVMMLKELAAPPVAPTAYLGRTGLCRLHQESFELPSAASSRRIKQQLQLCTYTSDFQHSCSNQPTYRLGSRRSLTQTDQSRVVEARTPPWILLAPCRFRADSVPTPTGYRHPVYPRRMNSSLFSDISLLLCHSLSVFFFLFAFSRFIILNFFKQDDEGPLEAR</sequence>
<dbReference type="RefSeq" id="XP_062643416.1">
    <property type="nucleotide sequence ID" value="XM_062786441.1"/>
</dbReference>
<dbReference type="AlphaFoldDB" id="A0AAN6TS66"/>
<evidence type="ECO:0000313" key="2">
    <source>
        <dbReference type="EMBL" id="KAK4119643.1"/>
    </source>
</evidence>
<evidence type="ECO:0000313" key="3">
    <source>
        <dbReference type="Proteomes" id="UP001302602"/>
    </source>
</evidence>
<evidence type="ECO:0008006" key="4">
    <source>
        <dbReference type="Google" id="ProtNLM"/>
    </source>
</evidence>
<feature type="transmembrane region" description="Helical" evidence="1">
    <location>
        <begin position="151"/>
        <end position="173"/>
    </location>
</feature>
<reference evidence="2" key="1">
    <citation type="journal article" date="2023" name="Mol. Phylogenet. Evol.">
        <title>Genome-scale phylogeny and comparative genomics of the fungal order Sordariales.</title>
        <authorList>
            <person name="Hensen N."/>
            <person name="Bonometti L."/>
            <person name="Westerberg I."/>
            <person name="Brannstrom I.O."/>
            <person name="Guillou S."/>
            <person name="Cros-Aarteil S."/>
            <person name="Calhoun S."/>
            <person name="Haridas S."/>
            <person name="Kuo A."/>
            <person name="Mondo S."/>
            <person name="Pangilinan J."/>
            <person name="Riley R."/>
            <person name="LaButti K."/>
            <person name="Andreopoulos B."/>
            <person name="Lipzen A."/>
            <person name="Chen C."/>
            <person name="Yan M."/>
            <person name="Daum C."/>
            <person name="Ng V."/>
            <person name="Clum A."/>
            <person name="Steindorff A."/>
            <person name="Ohm R.A."/>
            <person name="Martin F."/>
            <person name="Silar P."/>
            <person name="Natvig D.O."/>
            <person name="Lalanne C."/>
            <person name="Gautier V."/>
            <person name="Ament-Velasquez S.L."/>
            <person name="Kruys A."/>
            <person name="Hutchinson M.I."/>
            <person name="Powell A.J."/>
            <person name="Barry K."/>
            <person name="Miller A.N."/>
            <person name="Grigoriev I.V."/>
            <person name="Debuchy R."/>
            <person name="Gladieux P."/>
            <person name="Hiltunen Thoren M."/>
            <person name="Johannesson H."/>
        </authorList>
    </citation>
    <scope>NUCLEOTIDE SEQUENCE</scope>
    <source>
        <strain evidence="2">CBS 731.68</strain>
    </source>
</reference>
<keyword evidence="1" id="KW-0472">Membrane</keyword>
<keyword evidence="1" id="KW-1133">Transmembrane helix</keyword>
<evidence type="ECO:0000256" key="1">
    <source>
        <dbReference type="SAM" id="Phobius"/>
    </source>
</evidence>
<organism evidence="2 3">
    <name type="scientific">Parathielavia appendiculata</name>
    <dbReference type="NCBI Taxonomy" id="2587402"/>
    <lineage>
        <taxon>Eukaryota</taxon>
        <taxon>Fungi</taxon>
        <taxon>Dikarya</taxon>
        <taxon>Ascomycota</taxon>
        <taxon>Pezizomycotina</taxon>
        <taxon>Sordariomycetes</taxon>
        <taxon>Sordariomycetidae</taxon>
        <taxon>Sordariales</taxon>
        <taxon>Chaetomiaceae</taxon>
        <taxon>Parathielavia</taxon>
    </lineage>
</organism>
<comment type="caution">
    <text evidence="2">The sequence shown here is derived from an EMBL/GenBank/DDBJ whole genome shotgun (WGS) entry which is preliminary data.</text>
</comment>